<feature type="transmembrane region" description="Helical" evidence="1">
    <location>
        <begin position="212"/>
        <end position="232"/>
    </location>
</feature>
<evidence type="ECO:0000313" key="4">
    <source>
        <dbReference type="Proteomes" id="UP000192333"/>
    </source>
</evidence>
<keyword evidence="1" id="KW-1133">Transmembrane helix</keyword>
<keyword evidence="1" id="KW-0472">Membrane</keyword>
<feature type="transmembrane region" description="Helical" evidence="1">
    <location>
        <begin position="244"/>
        <end position="262"/>
    </location>
</feature>
<keyword evidence="4" id="KW-1185">Reference proteome</keyword>
<dbReference type="AlphaFoldDB" id="A0A1W2H6S5"/>
<evidence type="ECO:0000259" key="2">
    <source>
        <dbReference type="Pfam" id="PF07786"/>
    </source>
</evidence>
<reference evidence="4" key="1">
    <citation type="submission" date="2017-04" db="EMBL/GenBank/DDBJ databases">
        <authorList>
            <person name="Varghese N."/>
            <person name="Submissions S."/>
        </authorList>
    </citation>
    <scope>NUCLEOTIDE SEQUENCE [LARGE SCALE GENOMIC DNA]</scope>
    <source>
        <strain evidence="4">DSM 16537</strain>
    </source>
</reference>
<feature type="domain" description="Heparan-alpha-glucosaminide N-acetyltransferase catalytic" evidence="2">
    <location>
        <begin position="14"/>
        <end position="249"/>
    </location>
</feature>
<feature type="transmembrane region" description="Helical" evidence="1">
    <location>
        <begin position="274"/>
        <end position="293"/>
    </location>
</feature>
<protein>
    <submittedName>
        <fullName evidence="3">Predicted acyltransferase</fullName>
    </submittedName>
</protein>
<feature type="transmembrane region" description="Helical" evidence="1">
    <location>
        <begin position="154"/>
        <end position="172"/>
    </location>
</feature>
<dbReference type="PANTHER" id="PTHR31061:SF24">
    <property type="entry name" value="LD22376P"/>
    <property type="match status" value="1"/>
</dbReference>
<gene>
    <name evidence="3" type="ORF">SAMN00777080_3271</name>
</gene>
<keyword evidence="3" id="KW-0808">Transferase</keyword>
<keyword evidence="3" id="KW-0012">Acyltransferase</keyword>
<feature type="transmembrane region" description="Helical" evidence="1">
    <location>
        <begin position="130"/>
        <end position="149"/>
    </location>
</feature>
<dbReference type="InterPro" id="IPR012429">
    <property type="entry name" value="HGSNAT_cat"/>
</dbReference>
<feature type="transmembrane region" description="Helical" evidence="1">
    <location>
        <begin position="20"/>
        <end position="38"/>
    </location>
</feature>
<name>A0A1W2H6S5_9BACT</name>
<dbReference type="Proteomes" id="UP000192333">
    <property type="component" value="Chromosome I"/>
</dbReference>
<organism evidence="3 4">
    <name type="scientific">Aquiflexum balticum DSM 16537</name>
    <dbReference type="NCBI Taxonomy" id="758820"/>
    <lineage>
        <taxon>Bacteria</taxon>
        <taxon>Pseudomonadati</taxon>
        <taxon>Bacteroidota</taxon>
        <taxon>Cytophagia</taxon>
        <taxon>Cytophagales</taxon>
        <taxon>Cyclobacteriaceae</taxon>
        <taxon>Aquiflexum</taxon>
    </lineage>
</organism>
<accession>A0A1W2H6S5</accession>
<dbReference type="PANTHER" id="PTHR31061">
    <property type="entry name" value="LD22376P"/>
    <property type="match status" value="1"/>
</dbReference>
<feature type="transmembrane region" description="Helical" evidence="1">
    <location>
        <begin position="90"/>
        <end position="110"/>
    </location>
</feature>
<evidence type="ECO:0000313" key="3">
    <source>
        <dbReference type="EMBL" id="SMD44645.1"/>
    </source>
</evidence>
<dbReference type="RefSeq" id="WP_084121440.1">
    <property type="nucleotide sequence ID" value="NZ_LT838813.1"/>
</dbReference>
<dbReference type="STRING" id="758820.SAMN00777080_3271"/>
<feature type="transmembrane region" description="Helical" evidence="1">
    <location>
        <begin position="352"/>
        <end position="373"/>
    </location>
</feature>
<feature type="transmembrane region" description="Helical" evidence="1">
    <location>
        <begin position="50"/>
        <end position="70"/>
    </location>
</feature>
<feature type="transmembrane region" description="Helical" evidence="1">
    <location>
        <begin position="313"/>
        <end position="332"/>
    </location>
</feature>
<dbReference type="Pfam" id="PF07786">
    <property type="entry name" value="HGSNAT_cat"/>
    <property type="match status" value="1"/>
</dbReference>
<dbReference type="OrthoDB" id="9788724at2"/>
<keyword evidence="1" id="KW-0812">Transmembrane</keyword>
<evidence type="ECO:0000256" key="1">
    <source>
        <dbReference type="SAM" id="Phobius"/>
    </source>
</evidence>
<dbReference type="EMBL" id="LT838813">
    <property type="protein sequence ID" value="SMD44645.1"/>
    <property type="molecule type" value="Genomic_DNA"/>
</dbReference>
<dbReference type="GO" id="GO:0016746">
    <property type="term" value="F:acyltransferase activity"/>
    <property type="evidence" value="ECO:0007669"/>
    <property type="project" value="UniProtKB-KW"/>
</dbReference>
<proteinExistence type="predicted"/>
<sequence>MTPTPVLGVPIQERYLAIDVLRGLTIALMIVVNTPGSWSHLYAPFAHADWHGFTITDLVFPTFLFVVGNAMSFSMKKMEKMDQGVFLKKVFKRTAIIFLIGWGLNAFPFFEYNEAGGIVMINWWDVRLLGVLQRIALCYMLASLILFYLGKRGAVVFSILTLLGFWWALYFFGDTEDPYSLTGNAVLKLDLWLIGAKNLYGGEGIPFEPEGILSTFPSVVNVIGGYFAGKFIQQMGNTSKTVKAIFIAGVVMIVVCLLWDNVFPINKKIWTSPYVLLTVGLDLFLIAFLILVIEVWKKRNWTYPFEVFGRNPLILYVLSGIVISVMHIIQIGDKSLKGVIYELAFTSWLGPKNASLLFALFYMLLIWLVGLWMDRKKIYIKV</sequence>